<dbReference type="Pfam" id="PF14765">
    <property type="entry name" value="PS-DH"/>
    <property type="match status" value="1"/>
</dbReference>
<dbReference type="PROSITE" id="PS00012">
    <property type="entry name" value="PHOSPHOPANTETHEINE"/>
    <property type="match status" value="1"/>
</dbReference>
<dbReference type="InterPro" id="IPR049551">
    <property type="entry name" value="PKS_DH_C"/>
</dbReference>
<dbReference type="Pfam" id="PF00501">
    <property type="entry name" value="AMP-binding"/>
    <property type="match status" value="1"/>
</dbReference>
<dbReference type="Gene3D" id="3.30.70.3290">
    <property type="match status" value="1"/>
</dbReference>
<dbReference type="SMART" id="SM01294">
    <property type="entry name" value="PKS_PP_betabranch"/>
    <property type="match status" value="1"/>
</dbReference>
<dbReference type="InterPro" id="IPR014031">
    <property type="entry name" value="Ketoacyl_synth_C"/>
</dbReference>
<evidence type="ECO:0008006" key="10">
    <source>
        <dbReference type="Google" id="ProtNLM"/>
    </source>
</evidence>
<dbReference type="Pfam" id="PF00550">
    <property type="entry name" value="PP-binding"/>
    <property type="match status" value="2"/>
</dbReference>
<accession>A0A4S4KXX6</accession>
<dbReference type="SUPFAM" id="SSF47336">
    <property type="entry name" value="ACP-like"/>
    <property type="match status" value="2"/>
</dbReference>
<dbReference type="Pfam" id="PF22621">
    <property type="entry name" value="CurL-like_PKS_C"/>
    <property type="match status" value="1"/>
</dbReference>
<dbReference type="InterPro" id="IPR036736">
    <property type="entry name" value="ACP-like_sf"/>
</dbReference>
<protein>
    <recommendedName>
        <fullName evidence="10">Carrier domain-containing protein</fullName>
    </recommendedName>
</protein>
<dbReference type="InterPro" id="IPR016039">
    <property type="entry name" value="Thiolase-like"/>
</dbReference>
<keyword evidence="1" id="KW-0596">Phosphopantetheine</keyword>
<dbReference type="Gene3D" id="1.10.1200.10">
    <property type="entry name" value="ACP-like"/>
    <property type="match status" value="1"/>
</dbReference>
<reference evidence="8 9" key="1">
    <citation type="submission" date="2019-02" db="EMBL/GenBank/DDBJ databases">
        <title>Genome sequencing of the rare red list fungi Phellinidium pouzarii.</title>
        <authorList>
            <person name="Buettner E."/>
            <person name="Kellner H."/>
        </authorList>
    </citation>
    <scope>NUCLEOTIDE SEQUENCE [LARGE SCALE GENOMIC DNA]</scope>
    <source>
        <strain evidence="8 9">DSM 108285</strain>
    </source>
</reference>
<dbReference type="PROSITE" id="PS52004">
    <property type="entry name" value="KS3_2"/>
    <property type="match status" value="1"/>
</dbReference>
<dbReference type="EMBL" id="SGPK01000474">
    <property type="protein sequence ID" value="THH03281.1"/>
    <property type="molecule type" value="Genomic_DNA"/>
</dbReference>
<dbReference type="Pfam" id="PF00109">
    <property type="entry name" value="ketoacyl-synt"/>
    <property type="match status" value="1"/>
</dbReference>
<dbReference type="InterPro" id="IPR001227">
    <property type="entry name" value="Ac_transferase_dom_sf"/>
</dbReference>
<evidence type="ECO:0000259" key="6">
    <source>
        <dbReference type="PROSITE" id="PS52004"/>
    </source>
</evidence>
<dbReference type="OrthoDB" id="5334845at2759"/>
<dbReference type="Pfam" id="PF08659">
    <property type="entry name" value="KR"/>
    <property type="match status" value="1"/>
</dbReference>
<dbReference type="SUPFAM" id="SSF51735">
    <property type="entry name" value="NAD(P)-binding Rossmann-fold domains"/>
    <property type="match status" value="1"/>
</dbReference>
<dbReference type="CDD" id="cd00833">
    <property type="entry name" value="PKS"/>
    <property type="match status" value="1"/>
</dbReference>
<dbReference type="InterPro" id="IPR016036">
    <property type="entry name" value="Malonyl_transacylase_ACP-bd"/>
</dbReference>
<dbReference type="Gene3D" id="3.40.47.10">
    <property type="match status" value="1"/>
</dbReference>
<dbReference type="SUPFAM" id="SSF56801">
    <property type="entry name" value="Acetyl-CoA synthetase-like"/>
    <property type="match status" value="1"/>
</dbReference>
<feature type="domain" description="Ketosynthase family 3 (KS3)" evidence="6">
    <location>
        <begin position="672"/>
        <end position="1109"/>
    </location>
</feature>
<dbReference type="Gene3D" id="3.40.50.12780">
    <property type="entry name" value="N-terminal domain of ligase-like"/>
    <property type="match status" value="1"/>
</dbReference>
<dbReference type="InterPro" id="IPR020841">
    <property type="entry name" value="PKS_Beta-ketoAc_synthase_dom"/>
</dbReference>
<keyword evidence="9" id="KW-1185">Reference proteome</keyword>
<dbReference type="InterPro" id="IPR016035">
    <property type="entry name" value="Acyl_Trfase/lysoPLipase"/>
</dbReference>
<proteinExistence type="predicted"/>
<dbReference type="InterPro" id="IPR000873">
    <property type="entry name" value="AMP-dep_synth/lig_dom"/>
</dbReference>
<sequence>MAMDISCTFIHKFIEVSTAADTSLFPSIECCGDVLSYRQLLLLSHQLAERFRRQFGKKPTIAIVSENHPYIIAVILATWLLGGVAAPLDVHAPESLLRGMLEGVKPACVVLPETSEVNLALVKDMGLAVHLFVPSQSGIPHLVKQFLDDSSAPSGSLADRLPEPSNDALYLYTSSASSVQNLKCVPVTHGSLYSNCLVKMEKFQSGRPSAARLRILGWGPMSHIVALAHDLCASTILNAGCYVFGIPPSFYPADDSWFRPDDGQAYDVGAILLQTAARAKTSSFSCVPWILRRFMEVCQRQPKYLSVLRGFEQIHCGGAMVDDDIIEWAVKNGLRLDIGMGMTELSGALFQTSATDATAGFPISSCLVAEANLSLINDSGAESESFGELVISSPYINRGYINFKSNMHLTNSAGITTFRTGDLYSLSDGYFTWQGRREDYVQLLSGELLDPRGPERELSVSPHIARVCFVGNNFLRGAADFVCALVEVPTSGFRPLEIMRAFAEVNKTLHPPLRVPWARVLVLKDGESIPMTRKRTIWRKALEEKFGDRLTLLLKNPKLSRFHEKEEEDFNRQAHTIEDIEADVVSIVSDTLGLSKEQMIDYSEATFAELGMDSNMATRIVSTLNTRFGLKLPMNTCHDHVDLLQLTNAVYIHLKQHKVSSILLKPRPIKSLDEIVIVGQSLRLPGETNDANSFWTALVDRRIDLLETITNDRWDHSSFYASPGSEVSPGSYNITKTGRIDVTSYDNAFFGISPAEAYYVSPTSRIALEVAIEALENANIPLSDIKGKKAGVFVAVGPESGYSSLVFEDQGHNGYNRYYGSGISDSTVSGRLSYFLDIHGPCVSIDTACSGGMVAFDSAVRSIRDGSSELAIVCSVSVHVWPGNFSFLSANKMSSIAGRCATFTKDADGYAPSDGAAAFIVKRKSAALRDGDNILGVIKSTGVQHNGRSQGLAAPSSKAQAELQRTLLSDADYRSSDIDFVEAHGTGTVLGDMLEIQALNEVFGGSHTADFPLVLGAAKTVFGHTESTAGLVGIAKVIQSINYGLVPGLAHLNHGNVNPQLDTSICPLKIPYYPTPLPRRVVNGSTTPYRALVMAYGFAGTISGTILEEYRKEDDVAPMQKSVKRPQNIVKRPVPHLFVISAKSEKALFAYIGEYITYFSQVRDSDLESICYTSCIGREHYRFRFACVCTTLKELIEHLEGVLSLRTPITAIVPKARVAFAFPGQGSQWQGMGRALADVDDHFRSYLMNYTKQAGDLLKVDLMSLLFEPKDNDDTDKTSSIDETHLSQVCIFTFQCAMVQWLDYIGIRPSAVLTHSLGEIAAAVATKALDFRTALEFVVVRANAMRPELMKGGLMAAVRAPVELIMKEVEELGLETFVTIAAYNAETQQVVSGDAESVRKLVDGLSAKEIKSTVLPVNQGFHSHCVDAALGPIRECLERRGDKLGPPILPYYSSVEGCVLKVGKPLDTEYWVKQARQPVLFLNAALAMLCEANLQVVLDVGPQNVITYLLKDASTHHTATDIAISSFCGRPTKDSLSPLVQTMATLFVLGITPDFQKFYSGRYMRTKKIAIPTYPWQRQRHYPTVIPSKSSVLVDASQRNMFSKTWEISKEFYSLLENNHALGGGGVPIIPTAALVVFLLQAKTQLNSYSIDLRIEKPMLLGIPGEDLLRADIRGSSFSCTHIQGVAEKGIICSGLLRPGLLTLPVPKIINDGYPSAILAKAQIYNILKSSLVKFGPEFENIQKVELFDCSAVGHIEVPAIGRPQEDFMRKLDACFHLFAIVTPEPPQELSGTGSFLPSSLNCFTLYSDSLPDSFECIYHLPAKVSSNFKKMTAMFEMRSSTGTLLASCEEYSVAWIPSALPFPQTNNVIINDKIPLLRTAWIERPLNTIVEHPIPRASSEIIYMGSGGVRNALSDHASLNSLNLRTMDGVNSFFNNTYCEACTASQLDSNDFQHNRWCAKSSTSHYIVFDATAFNETSFTESTMMSASMTALDFIKAVAPRLRSSKIASVLILTQDSLPIPPETPSLGTTRGHKVLSSTCLLGSFIQGMTRVLRQEASSQLVFALDIPISISPVQACNLVLSEFNNPANGKTSPIAYRQTADNKLIRLVSCLTEYGHWMPSLKGAPATKLRKCVVIVGLGDIGSALAKQIVAEGRFSITFIGRRSKENAEIASILRSLESEEVEIRYIQADITSLSSTRSALKTVIDEFGSIHSIVHTASIVRDSLIGNTSHADFGSVLRPKALGAWNLHLVCQELDIDIERFIMLSSLSVPLGNPGQVSYVAANSFLDTLAEHRSAIAASDSTAQSLSIQLGAWESRLTAGLVRSGNSDPAVMNISNAEGIPLLLSAIEKGSSFPLPTVSILAKINFGILLEKRTYMTDPYFSKLLRNTEDRFGQLPTSLKGISHNFVTEVVSASLRDVLGIAPSDENSIDSSILLHSLGVDSISFLQIRADIFKNFKVDLPMGFLGDDSLTFIADENEPAGGTGHTDCPRGHEDQFIKNTPPWAGVV</sequence>
<feature type="domain" description="PKS/mFAS DH" evidence="7">
    <location>
        <begin position="1579"/>
        <end position="1863"/>
    </location>
</feature>
<dbReference type="Pfam" id="PF02801">
    <property type="entry name" value="Ketoacyl-synt_C"/>
    <property type="match status" value="1"/>
</dbReference>
<evidence type="ECO:0000259" key="5">
    <source>
        <dbReference type="PROSITE" id="PS50075"/>
    </source>
</evidence>
<keyword evidence="2" id="KW-0597">Phosphoprotein</keyword>
<dbReference type="InterPro" id="IPR013968">
    <property type="entry name" value="PKS_KR"/>
</dbReference>
<dbReference type="InterPro" id="IPR014030">
    <property type="entry name" value="Ketoacyl_synth_N"/>
</dbReference>
<evidence type="ECO:0000256" key="2">
    <source>
        <dbReference type="ARBA" id="ARBA00022553"/>
    </source>
</evidence>
<dbReference type="SUPFAM" id="SSF55048">
    <property type="entry name" value="Probable ACP-binding domain of malonyl-CoA ACP transacylase"/>
    <property type="match status" value="1"/>
</dbReference>
<dbReference type="PROSITE" id="PS50075">
    <property type="entry name" value="CARRIER"/>
    <property type="match status" value="2"/>
</dbReference>
<dbReference type="GO" id="GO:0006633">
    <property type="term" value="P:fatty acid biosynthetic process"/>
    <property type="evidence" value="ECO:0007669"/>
    <property type="project" value="TreeGrafter"/>
</dbReference>
<dbReference type="SUPFAM" id="SSF52151">
    <property type="entry name" value="FabD/lysophospholipase-like"/>
    <property type="match status" value="1"/>
</dbReference>
<evidence type="ECO:0000259" key="7">
    <source>
        <dbReference type="PROSITE" id="PS52019"/>
    </source>
</evidence>
<dbReference type="Proteomes" id="UP000308199">
    <property type="component" value="Unassembled WGS sequence"/>
</dbReference>
<feature type="domain" description="Carrier" evidence="5">
    <location>
        <begin position="2408"/>
        <end position="2487"/>
    </location>
</feature>
<dbReference type="InterPro" id="IPR057326">
    <property type="entry name" value="KR_dom"/>
</dbReference>
<evidence type="ECO:0000313" key="8">
    <source>
        <dbReference type="EMBL" id="THH03281.1"/>
    </source>
</evidence>
<dbReference type="SMART" id="SM00825">
    <property type="entry name" value="PKS_KS"/>
    <property type="match status" value="1"/>
</dbReference>
<dbReference type="GO" id="GO:0004312">
    <property type="term" value="F:fatty acid synthase activity"/>
    <property type="evidence" value="ECO:0007669"/>
    <property type="project" value="TreeGrafter"/>
</dbReference>
<feature type="active site" description="Proton acceptor; for dehydratase activity" evidence="4">
    <location>
        <position position="1620"/>
    </location>
</feature>
<dbReference type="Gene3D" id="3.10.129.110">
    <property type="entry name" value="Polyketide synthase dehydratase"/>
    <property type="match status" value="1"/>
</dbReference>
<keyword evidence="3" id="KW-0808">Transferase</keyword>
<dbReference type="CDD" id="cd05274">
    <property type="entry name" value="KR_FAS_SDR_x"/>
    <property type="match status" value="1"/>
</dbReference>
<feature type="domain" description="Carrier" evidence="5">
    <location>
        <begin position="578"/>
        <end position="654"/>
    </location>
</feature>
<evidence type="ECO:0000256" key="1">
    <source>
        <dbReference type="ARBA" id="ARBA00022450"/>
    </source>
</evidence>
<dbReference type="SMART" id="SM00827">
    <property type="entry name" value="PKS_AT"/>
    <property type="match status" value="1"/>
</dbReference>
<dbReference type="InterPro" id="IPR042104">
    <property type="entry name" value="PKS_dehydratase_sf"/>
</dbReference>
<dbReference type="InterPro" id="IPR042099">
    <property type="entry name" value="ANL_N_sf"/>
</dbReference>
<evidence type="ECO:0000256" key="3">
    <source>
        <dbReference type="ARBA" id="ARBA00022679"/>
    </source>
</evidence>
<name>A0A4S4KXX6_9AGAM</name>
<evidence type="ECO:0000313" key="9">
    <source>
        <dbReference type="Proteomes" id="UP000308199"/>
    </source>
</evidence>
<dbReference type="InterPro" id="IPR050091">
    <property type="entry name" value="PKS_NRPS_Biosynth_Enz"/>
</dbReference>
<organism evidence="8 9">
    <name type="scientific">Phellinidium pouzarii</name>
    <dbReference type="NCBI Taxonomy" id="167371"/>
    <lineage>
        <taxon>Eukaryota</taxon>
        <taxon>Fungi</taxon>
        <taxon>Dikarya</taxon>
        <taxon>Basidiomycota</taxon>
        <taxon>Agaricomycotina</taxon>
        <taxon>Agaricomycetes</taxon>
        <taxon>Hymenochaetales</taxon>
        <taxon>Hymenochaetaceae</taxon>
        <taxon>Phellinidium</taxon>
    </lineage>
</organism>
<dbReference type="InterPro" id="IPR049900">
    <property type="entry name" value="PKS_mFAS_DH"/>
</dbReference>
<dbReference type="InterPro" id="IPR014043">
    <property type="entry name" value="Acyl_transferase_dom"/>
</dbReference>
<dbReference type="InterPro" id="IPR036291">
    <property type="entry name" value="NAD(P)-bd_dom_sf"/>
</dbReference>
<dbReference type="PANTHER" id="PTHR43775:SF37">
    <property type="entry name" value="SI:DKEY-61P9.11"/>
    <property type="match status" value="1"/>
</dbReference>
<comment type="caution">
    <text evidence="8">The sequence shown here is derived from an EMBL/GenBank/DDBJ whole genome shotgun (WGS) entry which is preliminary data.</text>
</comment>
<dbReference type="Pfam" id="PF00698">
    <property type="entry name" value="Acyl_transf_1"/>
    <property type="match status" value="1"/>
</dbReference>
<dbReference type="PANTHER" id="PTHR43775">
    <property type="entry name" value="FATTY ACID SYNTHASE"/>
    <property type="match status" value="1"/>
</dbReference>
<feature type="region of interest" description="C-terminal hotdog fold" evidence="4">
    <location>
        <begin position="1715"/>
        <end position="1863"/>
    </location>
</feature>
<feature type="active site" description="Proton donor; for dehydratase activity" evidence="4">
    <location>
        <position position="1773"/>
    </location>
</feature>
<dbReference type="GO" id="GO:0031177">
    <property type="term" value="F:phosphopantetheine binding"/>
    <property type="evidence" value="ECO:0007669"/>
    <property type="project" value="InterPro"/>
</dbReference>
<dbReference type="PROSITE" id="PS52019">
    <property type="entry name" value="PKS_MFAS_DH"/>
    <property type="match status" value="1"/>
</dbReference>
<feature type="region of interest" description="N-terminal hotdog fold" evidence="4">
    <location>
        <begin position="1579"/>
        <end position="1704"/>
    </location>
</feature>
<dbReference type="SMART" id="SM00822">
    <property type="entry name" value="PKS_KR"/>
    <property type="match status" value="1"/>
</dbReference>
<dbReference type="SUPFAM" id="SSF53901">
    <property type="entry name" value="Thiolase-like"/>
    <property type="match status" value="1"/>
</dbReference>
<dbReference type="GO" id="GO:0044550">
    <property type="term" value="P:secondary metabolite biosynthetic process"/>
    <property type="evidence" value="ECO:0007669"/>
    <property type="project" value="UniProtKB-ARBA"/>
</dbReference>
<dbReference type="Gene3D" id="3.40.366.10">
    <property type="entry name" value="Malonyl-Coenzyme A Acyl Carrier Protein, domain 2"/>
    <property type="match status" value="1"/>
</dbReference>
<dbReference type="InterPro" id="IPR009081">
    <property type="entry name" value="PP-bd_ACP"/>
</dbReference>
<dbReference type="Gene3D" id="3.40.50.720">
    <property type="entry name" value="NAD(P)-binding Rossmann-like Domain"/>
    <property type="match status" value="1"/>
</dbReference>
<dbReference type="SMART" id="SM00823">
    <property type="entry name" value="PKS_PP"/>
    <property type="match status" value="2"/>
</dbReference>
<dbReference type="InterPro" id="IPR006162">
    <property type="entry name" value="Ppantetheine_attach_site"/>
</dbReference>
<evidence type="ECO:0000256" key="4">
    <source>
        <dbReference type="PROSITE-ProRule" id="PRU01363"/>
    </source>
</evidence>
<gene>
    <name evidence="8" type="ORF">EW145_g6382</name>
</gene>
<dbReference type="InterPro" id="IPR020806">
    <property type="entry name" value="PKS_PP-bd"/>
</dbReference>